<proteinExistence type="predicted"/>
<accession>A0A0A9D8D9</accession>
<sequence length="51" mass="5843">MQRRVQAHAKTSCRVKILSVFGTSQSDKRKKFRAKISTLCADFRLQTISSK</sequence>
<evidence type="ECO:0000313" key="1">
    <source>
        <dbReference type="EMBL" id="JAD84869.1"/>
    </source>
</evidence>
<dbReference type="AlphaFoldDB" id="A0A0A9D8D9"/>
<reference evidence="1" key="2">
    <citation type="journal article" date="2015" name="Data Brief">
        <title>Shoot transcriptome of the giant reed, Arundo donax.</title>
        <authorList>
            <person name="Barrero R.A."/>
            <person name="Guerrero F.D."/>
            <person name="Moolhuijzen P."/>
            <person name="Goolsby J.A."/>
            <person name="Tidwell J."/>
            <person name="Bellgard S.E."/>
            <person name="Bellgard M.I."/>
        </authorList>
    </citation>
    <scope>NUCLEOTIDE SEQUENCE</scope>
    <source>
        <tissue evidence="1">Shoot tissue taken approximately 20 cm above the soil surface</tissue>
    </source>
</reference>
<dbReference type="EMBL" id="GBRH01213026">
    <property type="protein sequence ID" value="JAD84869.1"/>
    <property type="molecule type" value="Transcribed_RNA"/>
</dbReference>
<name>A0A0A9D8D9_ARUDO</name>
<organism evidence="1">
    <name type="scientific">Arundo donax</name>
    <name type="common">Giant reed</name>
    <name type="synonym">Donax arundinaceus</name>
    <dbReference type="NCBI Taxonomy" id="35708"/>
    <lineage>
        <taxon>Eukaryota</taxon>
        <taxon>Viridiplantae</taxon>
        <taxon>Streptophyta</taxon>
        <taxon>Embryophyta</taxon>
        <taxon>Tracheophyta</taxon>
        <taxon>Spermatophyta</taxon>
        <taxon>Magnoliopsida</taxon>
        <taxon>Liliopsida</taxon>
        <taxon>Poales</taxon>
        <taxon>Poaceae</taxon>
        <taxon>PACMAD clade</taxon>
        <taxon>Arundinoideae</taxon>
        <taxon>Arundineae</taxon>
        <taxon>Arundo</taxon>
    </lineage>
</organism>
<protein>
    <submittedName>
        <fullName evidence="1">Uncharacterized protein</fullName>
    </submittedName>
</protein>
<reference evidence="1" key="1">
    <citation type="submission" date="2014-09" db="EMBL/GenBank/DDBJ databases">
        <authorList>
            <person name="Magalhaes I.L.F."/>
            <person name="Oliveira U."/>
            <person name="Santos F.R."/>
            <person name="Vidigal T.H.D.A."/>
            <person name="Brescovit A.D."/>
            <person name="Santos A.J."/>
        </authorList>
    </citation>
    <scope>NUCLEOTIDE SEQUENCE</scope>
    <source>
        <tissue evidence="1">Shoot tissue taken approximately 20 cm above the soil surface</tissue>
    </source>
</reference>